<keyword evidence="4 7" id="KW-0808">Transferase</keyword>
<evidence type="ECO:0000256" key="2">
    <source>
        <dbReference type="ARBA" id="ARBA00005891"/>
    </source>
</evidence>
<dbReference type="InterPro" id="IPR038375">
    <property type="entry name" value="NDUFAF7_sf"/>
</dbReference>
<comment type="similarity">
    <text evidence="2 7">Belongs to the NDUFAF7 family.</text>
</comment>
<comment type="function">
    <text evidence="7">Arginine methyltransferase involved in the assembly or stability of mitochondrial NADH:ubiquinone oxidoreductase complex (complex I).</text>
</comment>
<evidence type="ECO:0000256" key="3">
    <source>
        <dbReference type="ARBA" id="ARBA00022603"/>
    </source>
</evidence>
<evidence type="ECO:0000256" key="6">
    <source>
        <dbReference type="ARBA" id="ARBA00048612"/>
    </source>
</evidence>
<dbReference type="GO" id="GO:0032259">
    <property type="term" value="P:methylation"/>
    <property type="evidence" value="ECO:0007669"/>
    <property type="project" value="UniProtKB-KW"/>
</dbReference>
<dbReference type="Gene3D" id="3.40.50.12710">
    <property type="match status" value="1"/>
</dbReference>
<dbReference type="GO" id="GO:0035243">
    <property type="term" value="F:protein-arginine omega-N symmetric methyltransferase activity"/>
    <property type="evidence" value="ECO:0007669"/>
    <property type="project" value="UniProtKB-EC"/>
</dbReference>
<dbReference type="EC" id="2.1.1.320" evidence="7"/>
<keyword evidence="3 7" id="KW-0489">Methyltransferase</keyword>
<dbReference type="SUPFAM" id="SSF53335">
    <property type="entry name" value="S-adenosyl-L-methionine-dependent methyltransferases"/>
    <property type="match status" value="1"/>
</dbReference>
<dbReference type="GO" id="GO:0005739">
    <property type="term" value="C:mitochondrion"/>
    <property type="evidence" value="ECO:0007669"/>
    <property type="project" value="UniProtKB-SubCell"/>
</dbReference>
<accession>A0A7D9D0F7</accession>
<evidence type="ECO:0000256" key="5">
    <source>
        <dbReference type="ARBA" id="ARBA00023128"/>
    </source>
</evidence>
<comment type="subcellular location">
    <subcellularLocation>
        <location evidence="1 7">Mitochondrion</location>
    </subcellularLocation>
</comment>
<sequence>MFVPNFGGHIAPVCISSSLGKGIFYLLTAHWKAWHIMVGTTLFFKQRVLRVVPSISKYVRIRALHRVLSAVLGPDGKPIVRDLNRLKTTLGHTNVNGEPKLNIGHRFSSKNVKIDPSSVSASEKSRHLSNIIENLIKATGPIPISSYMKECLINPNYGYYTTRNPLDTKTGDFITSPEISSTFGEMCALWFFSNFINQLHYQATYNREAFKIKDKKFRFIEYGPGRGTLMYDMLRILNRFIAANNPIEVVFVEKSEILINEQYNAICDPAKAKLETIDKFTYRSHSKWGNRVIWLKDDKPEFGSDKNYMNFVIAHEFFDALPINRFVKTDKGWRECLVDLKKRYRKDAILPSVEHATSSSIDKSSEDTPEFVIVESTHETPSSAIPRANPRFDNLIVGSKVEICPDAHSYMYEMADIVKRGDIGAGLVIDYGKATIPIETLRGIRNQKFVDPMSHPGEVDLSADVDFSDLSHLLSHEKGMLPKFADQGDWLNNMGLGYRIDQLVDAHKNDDNLKAKIVDSYKRLTSKGFREMGKVYKVLGFYDSKYSKLPCPGFETPKAQK</sequence>
<name>A0A7D9D0F7_DEKBR</name>
<dbReference type="PANTHER" id="PTHR12049:SF7">
    <property type="entry name" value="PROTEIN ARGININE METHYLTRANSFERASE NDUFAF7, MITOCHONDRIAL"/>
    <property type="match status" value="1"/>
</dbReference>
<proteinExistence type="inferred from homology"/>
<keyword evidence="9" id="KW-1185">Reference proteome</keyword>
<dbReference type="PANTHER" id="PTHR12049">
    <property type="entry name" value="PROTEIN ARGININE METHYLTRANSFERASE NDUFAF7, MITOCHONDRIAL"/>
    <property type="match status" value="1"/>
</dbReference>
<evidence type="ECO:0000313" key="8">
    <source>
        <dbReference type="EMBL" id="VUG20011.1"/>
    </source>
</evidence>
<organism evidence="8 9">
    <name type="scientific">Dekkera bruxellensis</name>
    <name type="common">Brettanomyces custersii</name>
    <dbReference type="NCBI Taxonomy" id="5007"/>
    <lineage>
        <taxon>Eukaryota</taxon>
        <taxon>Fungi</taxon>
        <taxon>Dikarya</taxon>
        <taxon>Ascomycota</taxon>
        <taxon>Saccharomycotina</taxon>
        <taxon>Pichiomycetes</taxon>
        <taxon>Pichiales</taxon>
        <taxon>Pichiaceae</taxon>
        <taxon>Brettanomyces</taxon>
    </lineage>
</organism>
<keyword evidence="5 7" id="KW-0496">Mitochondrion</keyword>
<dbReference type="AlphaFoldDB" id="A0A7D9D0F7"/>
<dbReference type="InterPro" id="IPR029063">
    <property type="entry name" value="SAM-dependent_MTases_sf"/>
</dbReference>
<dbReference type="Pfam" id="PF02636">
    <property type="entry name" value="Methyltransf_28"/>
    <property type="match status" value="1"/>
</dbReference>
<protein>
    <recommendedName>
        <fullName evidence="7">Protein arginine methyltransferase NDUFAF7</fullName>
        <ecNumber evidence="7">2.1.1.320</ecNumber>
    </recommendedName>
</protein>
<evidence type="ECO:0000256" key="1">
    <source>
        <dbReference type="ARBA" id="ARBA00004173"/>
    </source>
</evidence>
<evidence type="ECO:0000256" key="7">
    <source>
        <dbReference type="RuleBase" id="RU364114"/>
    </source>
</evidence>
<evidence type="ECO:0000256" key="4">
    <source>
        <dbReference type="ARBA" id="ARBA00022679"/>
    </source>
</evidence>
<gene>
    <name evidence="8" type="ORF">DEBR0S6_05666G</name>
</gene>
<dbReference type="InterPro" id="IPR003788">
    <property type="entry name" value="NDUFAF7"/>
</dbReference>
<evidence type="ECO:0000313" key="9">
    <source>
        <dbReference type="Proteomes" id="UP000478008"/>
    </source>
</evidence>
<dbReference type="GO" id="GO:0032981">
    <property type="term" value="P:mitochondrial respiratory chain complex I assembly"/>
    <property type="evidence" value="ECO:0007669"/>
    <property type="project" value="TreeGrafter"/>
</dbReference>
<dbReference type="Proteomes" id="UP000478008">
    <property type="component" value="Unassembled WGS sequence"/>
</dbReference>
<comment type="catalytic activity">
    <reaction evidence="6 7">
        <text>L-arginyl-[protein] + 2 S-adenosyl-L-methionine = N(omega),N(omega)'-dimethyl-L-arginyl-[protein] + 2 S-adenosyl-L-homocysteine + 2 H(+)</text>
        <dbReference type="Rhea" id="RHEA:48108"/>
        <dbReference type="Rhea" id="RHEA-COMP:10532"/>
        <dbReference type="Rhea" id="RHEA-COMP:11992"/>
        <dbReference type="ChEBI" id="CHEBI:15378"/>
        <dbReference type="ChEBI" id="CHEBI:29965"/>
        <dbReference type="ChEBI" id="CHEBI:57856"/>
        <dbReference type="ChEBI" id="CHEBI:59789"/>
        <dbReference type="ChEBI" id="CHEBI:88221"/>
        <dbReference type="EC" id="2.1.1.320"/>
    </reaction>
</comment>
<reference evidence="8 9" key="1">
    <citation type="submission" date="2019-07" db="EMBL/GenBank/DDBJ databases">
        <authorList>
            <person name="Friedrich A."/>
            <person name="Schacherer J."/>
        </authorList>
    </citation>
    <scope>NUCLEOTIDE SEQUENCE [LARGE SCALE GENOMIC DNA]</scope>
</reference>
<dbReference type="EMBL" id="CABFWN010000006">
    <property type="protein sequence ID" value="VUG20011.1"/>
    <property type="molecule type" value="Genomic_DNA"/>
</dbReference>